<accession>A0ACB9T8J1</accession>
<keyword evidence="2" id="KW-1185">Reference proteome</keyword>
<dbReference type="Proteomes" id="UP001056778">
    <property type="component" value="Chromosome 4"/>
</dbReference>
<protein>
    <submittedName>
        <fullName evidence="1">Mki67 fha domain-interacting nucleolar phosphoprotein</fullName>
    </submittedName>
</protein>
<evidence type="ECO:0000313" key="1">
    <source>
        <dbReference type="EMBL" id="KAI4463098.1"/>
    </source>
</evidence>
<sequence>MAENVALQQSKQNKFTKQVKNIKQKVSNGLLQIQDDFKPQKHKRQYGLIYIGHLPHGFYEEEMKEYFKQFGVVTNVRVSRSRKTGKSKGFGFVQFLHPEVAQVAAETMDNYLFFNRRLVCKYIPPEKQQKSVFTKAVWSTQNYPLKISRKMHIAKRNLSQKKIVVSTKTSLKKIKMKLNKLAELGIQHTLKPCNVPDDMQHLLEGRSIDSSNSRKTVSTKLNDNIISKNDINIKMQRAKISEICQNLNSKSFKILKKNRTKKMTLPAPSFMQNDRLKRLAAAELLKGDLVNKVVKLKNKIKT</sequence>
<reference evidence="1" key="1">
    <citation type="submission" date="2022-04" db="EMBL/GenBank/DDBJ databases">
        <title>Chromosome-scale genome assembly of Holotrichia oblita Faldermann.</title>
        <authorList>
            <person name="Rongchong L."/>
        </authorList>
    </citation>
    <scope>NUCLEOTIDE SEQUENCE</scope>
    <source>
        <strain evidence="1">81SQS9</strain>
    </source>
</reference>
<name>A0ACB9T8J1_HOLOL</name>
<proteinExistence type="predicted"/>
<gene>
    <name evidence="1" type="ORF">MML48_4g00018679</name>
</gene>
<dbReference type="EMBL" id="CM043018">
    <property type="protein sequence ID" value="KAI4463098.1"/>
    <property type="molecule type" value="Genomic_DNA"/>
</dbReference>
<organism evidence="1 2">
    <name type="scientific">Holotrichia oblita</name>
    <name type="common">Chafer beetle</name>
    <dbReference type="NCBI Taxonomy" id="644536"/>
    <lineage>
        <taxon>Eukaryota</taxon>
        <taxon>Metazoa</taxon>
        <taxon>Ecdysozoa</taxon>
        <taxon>Arthropoda</taxon>
        <taxon>Hexapoda</taxon>
        <taxon>Insecta</taxon>
        <taxon>Pterygota</taxon>
        <taxon>Neoptera</taxon>
        <taxon>Endopterygota</taxon>
        <taxon>Coleoptera</taxon>
        <taxon>Polyphaga</taxon>
        <taxon>Scarabaeiformia</taxon>
        <taxon>Scarabaeidae</taxon>
        <taxon>Melolonthinae</taxon>
        <taxon>Holotrichia</taxon>
    </lineage>
</organism>
<evidence type="ECO:0000313" key="2">
    <source>
        <dbReference type="Proteomes" id="UP001056778"/>
    </source>
</evidence>
<comment type="caution">
    <text evidence="1">The sequence shown here is derived from an EMBL/GenBank/DDBJ whole genome shotgun (WGS) entry which is preliminary data.</text>
</comment>